<proteinExistence type="predicted"/>
<feature type="non-terminal residue" evidence="1">
    <location>
        <position position="115"/>
    </location>
</feature>
<dbReference type="Gene3D" id="3.90.190.10">
    <property type="entry name" value="Protein tyrosine phosphatase superfamily"/>
    <property type="match status" value="1"/>
</dbReference>
<sequence>MYGLISKILTAYGIVNTDENGSVSETIPDKPVELKNFPKLCEQRRKFPVLYKLEFQSILKPNAYIVTQGPTEETYWPASKEKDETYGDITVGIVQEEELANFHIRTFRLYKTDKN</sequence>
<keyword evidence="2" id="KW-1185">Reference proteome</keyword>
<dbReference type="Proteomes" id="UP000324832">
    <property type="component" value="Unassembled WGS sequence"/>
</dbReference>
<dbReference type="EMBL" id="FZQP02005122">
    <property type="protein sequence ID" value="VVD01040.1"/>
    <property type="molecule type" value="Genomic_DNA"/>
</dbReference>
<protein>
    <submittedName>
        <fullName evidence="1">Uncharacterized protein</fullName>
    </submittedName>
</protein>
<reference evidence="1 2" key="1">
    <citation type="submission" date="2017-07" db="EMBL/GenBank/DDBJ databases">
        <authorList>
            <person name="Talla V."/>
            <person name="Backstrom N."/>
        </authorList>
    </citation>
    <scope>NUCLEOTIDE SEQUENCE [LARGE SCALE GENOMIC DNA]</scope>
</reference>
<dbReference type="AlphaFoldDB" id="A0A5E4QRQ2"/>
<organism evidence="1 2">
    <name type="scientific">Leptidea sinapis</name>
    <dbReference type="NCBI Taxonomy" id="189913"/>
    <lineage>
        <taxon>Eukaryota</taxon>
        <taxon>Metazoa</taxon>
        <taxon>Ecdysozoa</taxon>
        <taxon>Arthropoda</taxon>
        <taxon>Hexapoda</taxon>
        <taxon>Insecta</taxon>
        <taxon>Pterygota</taxon>
        <taxon>Neoptera</taxon>
        <taxon>Endopterygota</taxon>
        <taxon>Lepidoptera</taxon>
        <taxon>Glossata</taxon>
        <taxon>Ditrysia</taxon>
        <taxon>Papilionoidea</taxon>
        <taxon>Pieridae</taxon>
        <taxon>Dismorphiinae</taxon>
        <taxon>Leptidea</taxon>
    </lineage>
</organism>
<name>A0A5E4QRQ2_9NEOP</name>
<dbReference type="SUPFAM" id="SSF52799">
    <property type="entry name" value="(Phosphotyrosine protein) phosphatases II"/>
    <property type="match status" value="1"/>
</dbReference>
<accession>A0A5E4QRQ2</accession>
<evidence type="ECO:0000313" key="1">
    <source>
        <dbReference type="EMBL" id="VVD01040.1"/>
    </source>
</evidence>
<dbReference type="InterPro" id="IPR029021">
    <property type="entry name" value="Prot-tyrosine_phosphatase-like"/>
</dbReference>
<evidence type="ECO:0000313" key="2">
    <source>
        <dbReference type="Proteomes" id="UP000324832"/>
    </source>
</evidence>
<gene>
    <name evidence="1" type="ORF">LSINAPIS_LOCUS11558</name>
</gene>